<protein>
    <submittedName>
        <fullName evidence="1">Uncharacterized protein</fullName>
    </submittedName>
</protein>
<evidence type="ECO:0000313" key="1">
    <source>
        <dbReference type="EMBL" id="OWR47110.1"/>
    </source>
</evidence>
<proteinExistence type="predicted"/>
<evidence type="ECO:0000313" key="2">
    <source>
        <dbReference type="Proteomes" id="UP000007151"/>
    </source>
</evidence>
<comment type="caution">
    <text evidence="1">The sequence shown here is derived from an EMBL/GenBank/DDBJ whole genome shotgun (WGS) entry which is preliminary data.</text>
</comment>
<gene>
    <name evidence="1" type="ORF">KGM_210938</name>
</gene>
<keyword evidence="2" id="KW-1185">Reference proteome</keyword>
<dbReference type="Proteomes" id="UP000007151">
    <property type="component" value="Unassembled WGS sequence"/>
</dbReference>
<dbReference type="InParanoid" id="A0A212F047"/>
<accession>A0A212F047</accession>
<name>A0A212F047_DANPL</name>
<dbReference type="AlphaFoldDB" id="A0A212F047"/>
<dbReference type="EMBL" id="AGBW02011171">
    <property type="protein sequence ID" value="OWR47110.1"/>
    <property type="molecule type" value="Genomic_DNA"/>
</dbReference>
<dbReference type="KEGG" id="dpl:KGM_210938"/>
<reference evidence="1 2" key="1">
    <citation type="journal article" date="2011" name="Cell">
        <title>The monarch butterfly genome yields insights into long-distance migration.</title>
        <authorList>
            <person name="Zhan S."/>
            <person name="Merlin C."/>
            <person name="Boore J.L."/>
            <person name="Reppert S.M."/>
        </authorList>
    </citation>
    <scope>NUCLEOTIDE SEQUENCE [LARGE SCALE GENOMIC DNA]</scope>
    <source>
        <strain evidence="1">F-2</strain>
    </source>
</reference>
<organism evidence="1 2">
    <name type="scientific">Danaus plexippus plexippus</name>
    <dbReference type="NCBI Taxonomy" id="278856"/>
    <lineage>
        <taxon>Eukaryota</taxon>
        <taxon>Metazoa</taxon>
        <taxon>Ecdysozoa</taxon>
        <taxon>Arthropoda</taxon>
        <taxon>Hexapoda</taxon>
        <taxon>Insecta</taxon>
        <taxon>Pterygota</taxon>
        <taxon>Neoptera</taxon>
        <taxon>Endopterygota</taxon>
        <taxon>Lepidoptera</taxon>
        <taxon>Glossata</taxon>
        <taxon>Ditrysia</taxon>
        <taxon>Papilionoidea</taxon>
        <taxon>Nymphalidae</taxon>
        <taxon>Danainae</taxon>
        <taxon>Danaini</taxon>
        <taxon>Danaina</taxon>
        <taxon>Danaus</taxon>
        <taxon>Danaus</taxon>
    </lineage>
</organism>
<sequence>MALELFLRYADCLTVVGQLQDNLVARGQAKKTKTKTWHI</sequence>